<protein>
    <submittedName>
        <fullName evidence="2">Transposase</fullName>
    </submittedName>
</protein>
<dbReference type="EMBL" id="JXLC01000004">
    <property type="protein sequence ID" value="OJG92869.1"/>
    <property type="molecule type" value="Genomic_DNA"/>
</dbReference>
<proteinExistence type="predicted"/>
<accession>A0AA91JQ58</accession>
<evidence type="ECO:0000259" key="1">
    <source>
        <dbReference type="Pfam" id="PF13276"/>
    </source>
</evidence>
<name>A0AA91JQ58_9ENTE</name>
<dbReference type="AlphaFoldDB" id="A0AA91JQ58"/>
<dbReference type="InterPro" id="IPR050900">
    <property type="entry name" value="Transposase_IS3/IS150/IS904"/>
</dbReference>
<comment type="caution">
    <text evidence="2">The sequence shown here is derived from an EMBL/GenBank/DDBJ whole genome shotgun (WGS) entry which is preliminary data.</text>
</comment>
<feature type="domain" description="HTH-like" evidence="1">
    <location>
        <begin position="26"/>
        <end position="74"/>
    </location>
</feature>
<dbReference type="Proteomes" id="UP000183039">
    <property type="component" value="Unassembled WGS sequence"/>
</dbReference>
<organism evidence="2 3">
    <name type="scientific">Enterococcus silesiacus</name>
    <dbReference type="NCBI Taxonomy" id="332949"/>
    <lineage>
        <taxon>Bacteria</taxon>
        <taxon>Bacillati</taxon>
        <taxon>Bacillota</taxon>
        <taxon>Bacilli</taxon>
        <taxon>Lactobacillales</taxon>
        <taxon>Enterococcaceae</taxon>
        <taxon>Enterococcus</taxon>
    </lineage>
</organism>
<dbReference type="RefSeq" id="WP_083429099.1">
    <property type="nucleotide sequence ID" value="NZ_JXLC01000004.1"/>
</dbReference>
<dbReference type="Pfam" id="PF13276">
    <property type="entry name" value="HTH_21"/>
    <property type="match status" value="1"/>
</dbReference>
<dbReference type="PANTHER" id="PTHR46889">
    <property type="entry name" value="TRANSPOSASE INSF FOR INSERTION SEQUENCE IS3B-RELATED"/>
    <property type="match status" value="1"/>
</dbReference>
<dbReference type="InterPro" id="IPR025948">
    <property type="entry name" value="HTH-like_dom"/>
</dbReference>
<sequence>MIELARSTFNNWKKQLVSKEKVLHIEGLIQIIFEENDPNHGYRRINLTLVNRGYQINHKKIRQIMKKYNLVCTRLTHRSRSYRSYKGLVGTLAKIR</sequence>
<evidence type="ECO:0000313" key="3">
    <source>
        <dbReference type="Proteomes" id="UP000183039"/>
    </source>
</evidence>
<reference evidence="2 3" key="1">
    <citation type="submission" date="2014-12" db="EMBL/GenBank/DDBJ databases">
        <title>Draft genome sequences of 29 type strains of Enterococci.</title>
        <authorList>
            <person name="Zhong Z."/>
            <person name="Sun Z."/>
            <person name="Liu W."/>
            <person name="Zhang W."/>
            <person name="Zhang H."/>
        </authorList>
    </citation>
    <scope>NUCLEOTIDE SEQUENCE [LARGE SCALE GENOMIC DNA]</scope>
    <source>
        <strain evidence="2 3">DSM 22801</strain>
    </source>
</reference>
<evidence type="ECO:0000313" key="2">
    <source>
        <dbReference type="EMBL" id="OJG92869.1"/>
    </source>
</evidence>
<gene>
    <name evidence="2" type="ORF">RV15_GL002814</name>
</gene>